<reference evidence="4" key="1">
    <citation type="journal article" date="2019" name="Int. J. Syst. Evol. Microbiol.">
        <title>The Global Catalogue of Microorganisms (GCM) 10K type strain sequencing project: providing services to taxonomists for standard genome sequencing and annotation.</title>
        <authorList>
            <consortium name="The Broad Institute Genomics Platform"/>
            <consortium name="The Broad Institute Genome Sequencing Center for Infectious Disease"/>
            <person name="Wu L."/>
            <person name="Ma J."/>
        </authorList>
    </citation>
    <scope>NUCLEOTIDE SEQUENCE [LARGE SCALE GENOMIC DNA]</scope>
    <source>
        <strain evidence="4">JCM 17017</strain>
    </source>
</reference>
<evidence type="ECO:0000313" key="3">
    <source>
        <dbReference type="EMBL" id="GAA3799424.1"/>
    </source>
</evidence>
<feature type="transmembrane region" description="Helical" evidence="1">
    <location>
        <begin position="147"/>
        <end position="165"/>
    </location>
</feature>
<dbReference type="InterPro" id="IPR002931">
    <property type="entry name" value="Transglutaminase-like"/>
</dbReference>
<proteinExistence type="predicted"/>
<dbReference type="Gene3D" id="3.10.620.30">
    <property type="match status" value="1"/>
</dbReference>
<dbReference type="PANTHER" id="PTHR42736:SF1">
    <property type="entry name" value="PROTEIN-GLUTAMINE GAMMA-GLUTAMYLTRANSFERASE"/>
    <property type="match status" value="1"/>
</dbReference>
<comment type="caution">
    <text evidence="3">The sequence shown here is derived from an EMBL/GenBank/DDBJ whole genome shotgun (WGS) entry which is preliminary data.</text>
</comment>
<dbReference type="Proteomes" id="UP001501624">
    <property type="component" value="Unassembled WGS sequence"/>
</dbReference>
<dbReference type="EMBL" id="BAABCM010000001">
    <property type="protein sequence ID" value="GAA3799424.1"/>
    <property type="molecule type" value="Genomic_DNA"/>
</dbReference>
<name>A0ABP7HMB9_9PSEU</name>
<feature type="transmembrane region" description="Helical" evidence="1">
    <location>
        <begin position="9"/>
        <end position="28"/>
    </location>
</feature>
<evidence type="ECO:0000256" key="1">
    <source>
        <dbReference type="SAM" id="Phobius"/>
    </source>
</evidence>
<dbReference type="RefSeq" id="WP_237334985.1">
    <property type="nucleotide sequence ID" value="NZ_BAABCM010000001.1"/>
</dbReference>
<organism evidence="3 4">
    <name type="scientific">Amycolatopsis tucumanensis</name>
    <dbReference type="NCBI Taxonomy" id="401106"/>
    <lineage>
        <taxon>Bacteria</taxon>
        <taxon>Bacillati</taxon>
        <taxon>Actinomycetota</taxon>
        <taxon>Actinomycetes</taxon>
        <taxon>Pseudonocardiales</taxon>
        <taxon>Pseudonocardiaceae</taxon>
        <taxon>Amycolatopsis</taxon>
    </lineage>
</organism>
<dbReference type="SUPFAM" id="SSF54001">
    <property type="entry name" value="Cysteine proteinases"/>
    <property type="match status" value="1"/>
</dbReference>
<feature type="transmembrane region" description="Helical" evidence="1">
    <location>
        <begin position="121"/>
        <end position="140"/>
    </location>
</feature>
<feature type="transmembrane region" description="Helical" evidence="1">
    <location>
        <begin position="61"/>
        <end position="82"/>
    </location>
</feature>
<keyword evidence="1" id="KW-0812">Transmembrane</keyword>
<evidence type="ECO:0000259" key="2">
    <source>
        <dbReference type="SMART" id="SM00460"/>
    </source>
</evidence>
<dbReference type="PANTHER" id="PTHR42736">
    <property type="entry name" value="PROTEIN-GLUTAMINE GAMMA-GLUTAMYLTRANSFERASE"/>
    <property type="match status" value="1"/>
</dbReference>
<accession>A0ABP7HMB9</accession>
<feature type="transmembrane region" description="Helical" evidence="1">
    <location>
        <begin position="171"/>
        <end position="189"/>
    </location>
</feature>
<sequence>MSTARGDRAAITPAAGVVLAAVVAGLLFAPVFGLSALLAPVGVPAAVVLVVVAVMRTPGSLAWRPLVALVAGLLAVVETTLWPTTVGGVPTGETLRALADGVSQSWQLALRSTWPARPEPAVLLFVPLLTVLAAVLGAELLRLTRPLAALVPSLAVVVLSQFYAAASGWGAVGAALAYAVAAGAVLATGRGQGRRPVFPSAAVALAAAAVVVAGVAVPSPPAKYSLKDEQLAPLTQVQIANPLDDIAYRLAHPGTPVFRVDGAAGVDRWAVAVLDEFDGVNWSPGARYRTLGSELRPGPAVTVPVEARTARISAVDLGGPWLPSQTWPAGVSGAEPLVEEQQGTLLVPDGGRAGDYTLTWWAPQIPAGSLYGAAIDPDAPGGLSGVGTVPPGITELAERAVNGTRPTFQAALALERFFRENYRLASGQNLPTGHSWPQLAEFLLTAKRGTSEQFAAAYVALARVRGIPARLVVGFRAPTGTTVVSNGDVLAWPEVAVEGVGWVPLDPTGTAAPGAAAGAGLAAATAGARAQLPASQDLLDPPVAAGEGTGDGNGGTGRFPWAVTGAVLLAVVLLGVFGVPLAKGVRAWRRRRRGGSGAVIGAWEEVRDRLRGHGVPVTAGMTVRDLATAAARFVDQSTVEELRSLGRTVDVALWSGAGPDEGRAAQAWTAVRRVRRGLARRGVRARLRAAFEPWTLLRRVT</sequence>
<dbReference type="InterPro" id="IPR052901">
    <property type="entry name" value="Bact_TGase-like"/>
</dbReference>
<feature type="transmembrane region" description="Helical" evidence="1">
    <location>
        <begin position="196"/>
        <end position="217"/>
    </location>
</feature>
<keyword evidence="1" id="KW-0472">Membrane</keyword>
<feature type="transmembrane region" description="Helical" evidence="1">
    <location>
        <begin position="34"/>
        <end position="54"/>
    </location>
</feature>
<feature type="transmembrane region" description="Helical" evidence="1">
    <location>
        <begin position="559"/>
        <end position="582"/>
    </location>
</feature>
<dbReference type="Pfam" id="PF11992">
    <property type="entry name" value="TgpA_N"/>
    <property type="match status" value="1"/>
</dbReference>
<keyword evidence="4" id="KW-1185">Reference proteome</keyword>
<dbReference type="InterPro" id="IPR038765">
    <property type="entry name" value="Papain-like_cys_pep_sf"/>
</dbReference>
<feature type="domain" description="Transglutaminase-like" evidence="2">
    <location>
        <begin position="443"/>
        <end position="509"/>
    </location>
</feature>
<protein>
    <recommendedName>
        <fullName evidence="2">Transglutaminase-like domain-containing protein</fullName>
    </recommendedName>
</protein>
<dbReference type="InterPro" id="IPR021878">
    <property type="entry name" value="TgpA_N"/>
</dbReference>
<evidence type="ECO:0000313" key="4">
    <source>
        <dbReference type="Proteomes" id="UP001501624"/>
    </source>
</evidence>
<gene>
    <name evidence="3" type="ORF">GCM10022380_15950</name>
</gene>
<keyword evidence="1" id="KW-1133">Transmembrane helix</keyword>
<dbReference type="Pfam" id="PF01841">
    <property type="entry name" value="Transglut_core"/>
    <property type="match status" value="1"/>
</dbReference>
<dbReference type="SMART" id="SM00460">
    <property type="entry name" value="TGc"/>
    <property type="match status" value="1"/>
</dbReference>